<reference evidence="2 3" key="1">
    <citation type="journal article" date="2019" name="Int. J. Syst. Evol. Microbiol.">
        <title>The Global Catalogue of Microorganisms (GCM) 10K type strain sequencing project: providing services to taxonomists for standard genome sequencing and annotation.</title>
        <authorList>
            <consortium name="The Broad Institute Genomics Platform"/>
            <consortium name="The Broad Institute Genome Sequencing Center for Infectious Disease"/>
            <person name="Wu L."/>
            <person name="Ma J."/>
        </authorList>
    </citation>
    <scope>NUCLEOTIDE SEQUENCE [LARGE SCALE GENOMIC DNA]</scope>
    <source>
        <strain evidence="2 3">RDMS1</strain>
    </source>
</reference>
<feature type="transmembrane region" description="Helical" evidence="1">
    <location>
        <begin position="12"/>
        <end position="34"/>
    </location>
</feature>
<dbReference type="Proteomes" id="UP001596417">
    <property type="component" value="Unassembled WGS sequence"/>
</dbReference>
<organism evidence="2 3">
    <name type="scientific">Halocatena marina</name>
    <dbReference type="NCBI Taxonomy" id="2934937"/>
    <lineage>
        <taxon>Archaea</taxon>
        <taxon>Methanobacteriati</taxon>
        <taxon>Methanobacteriota</taxon>
        <taxon>Stenosarchaea group</taxon>
        <taxon>Halobacteria</taxon>
        <taxon>Halobacteriales</taxon>
        <taxon>Natronomonadaceae</taxon>
        <taxon>Halocatena</taxon>
    </lineage>
</organism>
<dbReference type="RefSeq" id="WP_248907773.1">
    <property type="nucleotide sequence ID" value="NZ_CP109979.1"/>
</dbReference>
<feature type="transmembrane region" description="Helical" evidence="1">
    <location>
        <begin position="46"/>
        <end position="66"/>
    </location>
</feature>
<dbReference type="GeneID" id="76200273"/>
<dbReference type="InterPro" id="IPR046506">
    <property type="entry name" value="DUF6684"/>
</dbReference>
<name>A0ABD5YRS8_9EURY</name>
<sequence>MESSVFDRETMLDLAVNIIPLGIIVFFVVLFAVLPVFKFDPVVTTIQMSLLVIPFIGLAVLTYYSGKAIAKDEEKLENL</sequence>
<keyword evidence="3" id="KW-1185">Reference proteome</keyword>
<protein>
    <submittedName>
        <fullName evidence="2">DUF6684 family protein</fullName>
    </submittedName>
</protein>
<gene>
    <name evidence="2" type="ORF">ACFQL7_12840</name>
</gene>
<accession>A0ABD5YRS8</accession>
<evidence type="ECO:0000256" key="1">
    <source>
        <dbReference type="SAM" id="Phobius"/>
    </source>
</evidence>
<keyword evidence="1" id="KW-0472">Membrane</keyword>
<keyword evidence="1" id="KW-0812">Transmembrane</keyword>
<evidence type="ECO:0000313" key="3">
    <source>
        <dbReference type="Proteomes" id="UP001596417"/>
    </source>
</evidence>
<dbReference type="AlphaFoldDB" id="A0ABD5YRS8"/>
<proteinExistence type="predicted"/>
<dbReference type="Pfam" id="PF20389">
    <property type="entry name" value="DUF6684"/>
    <property type="match status" value="1"/>
</dbReference>
<evidence type="ECO:0000313" key="2">
    <source>
        <dbReference type="EMBL" id="MFC7190637.1"/>
    </source>
</evidence>
<dbReference type="EMBL" id="JBHTAX010000001">
    <property type="protein sequence ID" value="MFC7190637.1"/>
    <property type="molecule type" value="Genomic_DNA"/>
</dbReference>
<comment type="caution">
    <text evidence="2">The sequence shown here is derived from an EMBL/GenBank/DDBJ whole genome shotgun (WGS) entry which is preliminary data.</text>
</comment>
<keyword evidence="1" id="KW-1133">Transmembrane helix</keyword>